<evidence type="ECO:0000313" key="2">
    <source>
        <dbReference type="Proteomes" id="UP000315434"/>
    </source>
</evidence>
<organism evidence="1 2">
    <name type="scientific">Rhizobium rhizogenes</name>
    <name type="common">Agrobacterium rhizogenes</name>
    <dbReference type="NCBI Taxonomy" id="359"/>
    <lineage>
        <taxon>Bacteria</taxon>
        <taxon>Pseudomonadati</taxon>
        <taxon>Pseudomonadota</taxon>
        <taxon>Alphaproteobacteria</taxon>
        <taxon>Hyphomicrobiales</taxon>
        <taxon>Rhizobiaceae</taxon>
        <taxon>Rhizobium/Agrobacterium group</taxon>
        <taxon>Rhizobium</taxon>
    </lineage>
</organism>
<evidence type="ECO:0000313" key="1">
    <source>
        <dbReference type="EMBL" id="TRB00387.1"/>
    </source>
</evidence>
<dbReference type="OrthoDB" id="8453874at2"/>
<reference evidence="1 2" key="1">
    <citation type="journal article" date="2019" name="Appl. Microbiol. Biotechnol.">
        <title>Differential efficiency of wild type rhizogenic strains for rol gene transformation of plants.</title>
        <authorList>
            <person name="Desmet S."/>
            <person name="De Keyser E."/>
            <person name="Van Vaerenbergh J."/>
            <person name="Baeyen S."/>
            <person name="Van Huylenbroeck J."/>
            <person name="Geelen D."/>
            <person name="Dhooghe E."/>
        </authorList>
    </citation>
    <scope>NUCLEOTIDE SEQUENCE [LARGE SCALE GENOMIC DNA]</scope>
    <source>
        <strain evidence="1 2">GBBC3284</strain>
    </source>
</reference>
<name>A0A546XI11_RHIRH</name>
<dbReference type="Proteomes" id="UP000315434">
    <property type="component" value="Unassembled WGS sequence"/>
</dbReference>
<proteinExistence type="predicted"/>
<dbReference type="RefSeq" id="WP_142840956.1">
    <property type="nucleotide sequence ID" value="NZ_SGNY01000003.1"/>
</dbReference>
<sequence>MSRTKPVASVFVDTNIFKFSAAKKHVYRPAKHTLNWGHTTFETIVHEPYTINEINKIKNDGQRRDALLLSMVAYAGISNWLSFHIHSEVDLETWGLPGMASASGHFFGCPVDWVSDPVPRPSRTILGGGKKFKQHSLDFVSSINHPRYRELSKLTGAFQGNDKPLNLNQALDAYHIWCAEKAEIDYFLTMDYKLKKVVERSKIKTSVTITTPEQLLMHVVPKFGVFGAAKFMWKGYRFAKANVGFDEGLGWS</sequence>
<protein>
    <submittedName>
        <fullName evidence="1">Uncharacterized protein</fullName>
    </submittedName>
</protein>
<accession>A0A546XI11</accession>
<dbReference type="EMBL" id="SGNY01000003">
    <property type="protein sequence ID" value="TRB00387.1"/>
    <property type="molecule type" value="Genomic_DNA"/>
</dbReference>
<dbReference type="AlphaFoldDB" id="A0A546XI11"/>
<comment type="caution">
    <text evidence="1">The sequence shown here is derived from an EMBL/GenBank/DDBJ whole genome shotgun (WGS) entry which is preliminary data.</text>
</comment>
<gene>
    <name evidence="1" type="ORF">EXN68_11740</name>
</gene>